<dbReference type="GO" id="GO:0008270">
    <property type="term" value="F:zinc ion binding"/>
    <property type="evidence" value="ECO:0007669"/>
    <property type="project" value="UniProtKB-KW"/>
</dbReference>
<keyword evidence="1" id="KW-0175">Coiled coil</keyword>
<protein>
    <recommendedName>
        <fullName evidence="2">Cilium assembly protein DZIP1 N-terminal domain-containing protein</fullName>
    </recommendedName>
</protein>
<dbReference type="InterPro" id="IPR051241">
    <property type="entry name" value="DZIP_RILPL"/>
</dbReference>
<evidence type="ECO:0000313" key="4">
    <source>
        <dbReference type="Proteomes" id="UP000321570"/>
    </source>
</evidence>
<dbReference type="GO" id="GO:0005737">
    <property type="term" value="C:cytoplasm"/>
    <property type="evidence" value="ECO:0007669"/>
    <property type="project" value="UniProtKB-SubCell"/>
</dbReference>
<gene>
    <name evidence="3" type="ORF">WMSIL1_LOCUS5105</name>
</gene>
<reference evidence="3 4" key="1">
    <citation type="submission" date="2019-07" db="EMBL/GenBank/DDBJ databases">
        <authorList>
            <person name="Jastrzebski P J."/>
            <person name="Paukszto L."/>
            <person name="Jastrzebski P J."/>
        </authorList>
    </citation>
    <scope>NUCLEOTIDE SEQUENCE [LARGE SCALE GENOMIC DNA]</scope>
    <source>
        <strain evidence="3 4">WMS-il1</strain>
    </source>
</reference>
<name>A0A564YD19_HYMDI</name>
<dbReference type="GO" id="GO:0036064">
    <property type="term" value="C:ciliary basal body"/>
    <property type="evidence" value="ECO:0007669"/>
    <property type="project" value="TreeGrafter"/>
</dbReference>
<organism evidence="3 4">
    <name type="scientific">Hymenolepis diminuta</name>
    <name type="common">Rat tapeworm</name>
    <dbReference type="NCBI Taxonomy" id="6216"/>
    <lineage>
        <taxon>Eukaryota</taxon>
        <taxon>Metazoa</taxon>
        <taxon>Spiralia</taxon>
        <taxon>Lophotrochozoa</taxon>
        <taxon>Platyhelminthes</taxon>
        <taxon>Cestoda</taxon>
        <taxon>Eucestoda</taxon>
        <taxon>Cyclophyllidea</taxon>
        <taxon>Hymenolepididae</taxon>
        <taxon>Hymenolepis</taxon>
    </lineage>
</organism>
<evidence type="ECO:0000256" key="1">
    <source>
        <dbReference type="ARBA" id="ARBA00023054"/>
    </source>
</evidence>
<dbReference type="AlphaFoldDB" id="A0A564YD19"/>
<feature type="non-terminal residue" evidence="3">
    <location>
        <position position="74"/>
    </location>
</feature>
<dbReference type="Pfam" id="PF13815">
    <property type="entry name" value="Dzip-like_N"/>
    <property type="match status" value="1"/>
</dbReference>
<evidence type="ECO:0000259" key="2">
    <source>
        <dbReference type="Pfam" id="PF13815"/>
    </source>
</evidence>
<dbReference type="InterPro" id="IPR032714">
    <property type="entry name" value="DZIP1_N"/>
</dbReference>
<dbReference type="EMBL" id="CABIJS010000155">
    <property type="protein sequence ID" value="VUZ45110.1"/>
    <property type="molecule type" value="Genomic_DNA"/>
</dbReference>
<dbReference type="Proteomes" id="UP000321570">
    <property type="component" value="Unassembled WGS sequence"/>
</dbReference>
<dbReference type="PANTHER" id="PTHR21502">
    <property type="entry name" value="ZINC FINGER PROTEIN DZIP1"/>
    <property type="match status" value="1"/>
</dbReference>
<feature type="domain" description="Cilium assembly protein DZIP1 N-terminal" evidence="2">
    <location>
        <begin position="22"/>
        <end position="73"/>
    </location>
</feature>
<keyword evidence="4" id="KW-1185">Reference proteome</keyword>
<dbReference type="GO" id="GO:0060271">
    <property type="term" value="P:cilium assembly"/>
    <property type="evidence" value="ECO:0007669"/>
    <property type="project" value="TreeGrafter"/>
</dbReference>
<accession>A0A564YD19</accession>
<sequence>MTTFNPNISGYFPLHANKMPGFFFRKRIERIDWKRLASVDVRKVTSQMDIDVLQENLLSVAFCDIDSEIVRRFT</sequence>
<evidence type="ECO:0000313" key="3">
    <source>
        <dbReference type="EMBL" id="VUZ45110.1"/>
    </source>
</evidence>
<dbReference type="PANTHER" id="PTHR21502:SF3">
    <property type="entry name" value="CILIUM ASSEMBLY PROTEIN DZIP1L"/>
    <property type="match status" value="1"/>
</dbReference>
<proteinExistence type="predicted"/>